<dbReference type="KEGG" id="vg:35381734"/>
<dbReference type="GeneID" id="35381734"/>
<protein>
    <recommendedName>
        <fullName evidence="3">F-box domain-containing protein</fullName>
    </recommendedName>
</protein>
<organism evidence="1">
    <name type="scientific">Orpheovirus IHUMI-LCC2</name>
    <dbReference type="NCBI Taxonomy" id="2023057"/>
    <lineage>
        <taxon>Viruses</taxon>
        <taxon>Varidnaviria</taxon>
        <taxon>Bamfordvirae</taxon>
        <taxon>Nucleocytoviricota</taxon>
        <taxon>Megaviricetes</taxon>
        <taxon>Pimascovirales</taxon>
        <taxon>Ocovirineae</taxon>
        <taxon>Orpheoviridae</taxon>
        <taxon>Alphaorpheovirus</taxon>
        <taxon>Alphaorpheovirus massiliense</taxon>
    </lineage>
</organism>
<accession>A0A2I2L624</accession>
<evidence type="ECO:0008006" key="3">
    <source>
        <dbReference type="Google" id="ProtNLM"/>
    </source>
</evidence>
<dbReference type="EMBL" id="LT906555">
    <property type="protein sequence ID" value="SNW62977.1"/>
    <property type="molecule type" value="Genomic_DNA"/>
</dbReference>
<proteinExistence type="predicted"/>
<sequence>MELFNLPNEILFCIFDYIKDINSFVCSHKDGYKINNYITNILNNFIDGNKISYKYPNLKTLDGFINMHNSNDIIYFNLDKVCINLEFSVTKAYLYIYSYIRGYLCEEKKSSYIEFNFRKYYDVYNDDNDDYLECSRYIDYYNFTIDKKILKLELFPESEEDINYIKNTINILVSNNIIDSIETKGYMINLLPFILNQKVNRIKVDTHHSCIREYIESEEFMVSMATAIINVEDVLLLDVFKDMNSMNLFKEFMNKIFNIVKSQDPINYEKKGIGIKFNHKSKETYVKLYYNSKFLMT</sequence>
<keyword evidence="2" id="KW-1185">Reference proteome</keyword>
<gene>
    <name evidence="1" type="ORF">ORPV_1073</name>
</gene>
<name>A0A2I2L624_9VIRU</name>
<dbReference type="RefSeq" id="YP_009449279.1">
    <property type="nucleotide sequence ID" value="NC_036594.1"/>
</dbReference>
<evidence type="ECO:0000313" key="2">
    <source>
        <dbReference type="Proteomes" id="UP000236316"/>
    </source>
</evidence>
<evidence type="ECO:0000313" key="1">
    <source>
        <dbReference type="EMBL" id="SNW62977.1"/>
    </source>
</evidence>
<reference evidence="1" key="1">
    <citation type="submission" date="2017-08" db="EMBL/GenBank/DDBJ databases">
        <authorList>
            <consortium name="Urmite Genomes"/>
        </authorList>
    </citation>
    <scope>NUCLEOTIDE SEQUENCE [LARGE SCALE GENOMIC DNA]</scope>
    <source>
        <strain evidence="1">IHUMI-LCC2</strain>
    </source>
</reference>
<dbReference type="Proteomes" id="UP000236316">
    <property type="component" value="Segment"/>
</dbReference>